<dbReference type="Proteomes" id="UP000664169">
    <property type="component" value="Unassembled WGS sequence"/>
</dbReference>
<evidence type="ECO:0000313" key="2">
    <source>
        <dbReference type="EMBL" id="CAF9911020.1"/>
    </source>
</evidence>
<accession>A0A8H3I870</accession>
<evidence type="ECO:0000313" key="3">
    <source>
        <dbReference type="Proteomes" id="UP000664169"/>
    </source>
</evidence>
<protein>
    <submittedName>
        <fullName evidence="2">Uncharacterized protein</fullName>
    </submittedName>
</protein>
<dbReference type="EMBL" id="CAJPDQ010000006">
    <property type="protein sequence ID" value="CAF9911020.1"/>
    <property type="molecule type" value="Genomic_DNA"/>
</dbReference>
<gene>
    <name evidence="2" type="ORF">GOMPHAMPRED_007274</name>
</gene>
<evidence type="ECO:0000256" key="1">
    <source>
        <dbReference type="SAM" id="MobiDB-lite"/>
    </source>
</evidence>
<sequence>MSKESSSSGSNSIRAIQAAKEDFETALRKRMSGWKPLRRSQLSSDTFENDPVNIGKSRGKEDYTPVNKFRHVETICSNSGYDLNACQIDTSPFHDQAHDVLP</sequence>
<dbReference type="AlphaFoldDB" id="A0A8H3I870"/>
<feature type="region of interest" description="Disordered" evidence="1">
    <location>
        <begin position="38"/>
        <end position="62"/>
    </location>
</feature>
<reference evidence="2" key="1">
    <citation type="submission" date="2021-03" db="EMBL/GenBank/DDBJ databases">
        <authorList>
            <person name="Tagirdzhanova G."/>
        </authorList>
    </citation>
    <scope>NUCLEOTIDE SEQUENCE</scope>
</reference>
<comment type="caution">
    <text evidence="2">The sequence shown here is derived from an EMBL/GenBank/DDBJ whole genome shotgun (WGS) entry which is preliminary data.</text>
</comment>
<keyword evidence="3" id="KW-1185">Reference proteome</keyword>
<organism evidence="2 3">
    <name type="scientific">Gomphillus americanus</name>
    <dbReference type="NCBI Taxonomy" id="1940652"/>
    <lineage>
        <taxon>Eukaryota</taxon>
        <taxon>Fungi</taxon>
        <taxon>Dikarya</taxon>
        <taxon>Ascomycota</taxon>
        <taxon>Pezizomycotina</taxon>
        <taxon>Lecanoromycetes</taxon>
        <taxon>OSLEUM clade</taxon>
        <taxon>Ostropomycetidae</taxon>
        <taxon>Ostropales</taxon>
        <taxon>Graphidaceae</taxon>
        <taxon>Gomphilloideae</taxon>
        <taxon>Gomphillus</taxon>
    </lineage>
</organism>
<name>A0A8H3I870_9LECA</name>
<proteinExistence type="predicted"/>